<evidence type="ECO:0000313" key="6">
    <source>
        <dbReference type="EMBL" id="KAK7205630.1"/>
    </source>
</evidence>
<keyword evidence="7" id="KW-1185">Reference proteome</keyword>
<evidence type="ECO:0000256" key="3">
    <source>
        <dbReference type="SAM" id="Coils"/>
    </source>
</evidence>
<dbReference type="InterPro" id="IPR036864">
    <property type="entry name" value="Zn2-C6_fun-type_DNA-bd_sf"/>
</dbReference>
<dbReference type="RefSeq" id="XP_064768663.1">
    <property type="nucleotide sequence ID" value="XM_064909827.1"/>
</dbReference>
<feature type="region of interest" description="Disordered" evidence="4">
    <location>
        <begin position="103"/>
        <end position="126"/>
    </location>
</feature>
<feature type="domain" description="Zn(2)-C6 fungal-type" evidence="5">
    <location>
        <begin position="24"/>
        <end position="54"/>
    </location>
</feature>
<dbReference type="InterPro" id="IPR007219">
    <property type="entry name" value="XnlR_reg_dom"/>
</dbReference>
<evidence type="ECO:0000256" key="4">
    <source>
        <dbReference type="SAM" id="MobiDB-lite"/>
    </source>
</evidence>
<dbReference type="InterPro" id="IPR001138">
    <property type="entry name" value="Zn2Cys6_DnaBD"/>
</dbReference>
<feature type="coiled-coil region" evidence="3">
    <location>
        <begin position="68"/>
        <end position="95"/>
    </location>
</feature>
<dbReference type="Proteomes" id="UP001498771">
    <property type="component" value="Unassembled WGS sequence"/>
</dbReference>
<keyword evidence="2" id="KW-0539">Nucleus</keyword>
<evidence type="ECO:0000313" key="7">
    <source>
        <dbReference type="Proteomes" id="UP001498771"/>
    </source>
</evidence>
<dbReference type="SMART" id="SM00066">
    <property type="entry name" value="GAL4"/>
    <property type="match status" value="1"/>
</dbReference>
<keyword evidence="3" id="KW-0175">Coiled coil</keyword>
<dbReference type="SUPFAM" id="SSF57701">
    <property type="entry name" value="Zn2/Cys6 DNA-binding domain"/>
    <property type="match status" value="1"/>
</dbReference>
<dbReference type="PANTHER" id="PTHR46910:SF12">
    <property type="entry name" value="REGULATORY PROTEIN CAT8"/>
    <property type="match status" value="1"/>
</dbReference>
<reference evidence="6 7" key="1">
    <citation type="submission" date="2024-03" db="EMBL/GenBank/DDBJ databases">
        <title>Genome-scale model development and genomic sequencing of the oleaginous clade Lipomyces.</title>
        <authorList>
            <consortium name="Lawrence Berkeley National Laboratory"/>
            <person name="Czajka J.J."/>
            <person name="Han Y."/>
            <person name="Kim J."/>
            <person name="Mondo S.J."/>
            <person name="Hofstad B.A."/>
            <person name="Robles A."/>
            <person name="Haridas S."/>
            <person name="Riley R."/>
            <person name="LaButti K."/>
            <person name="Pangilinan J."/>
            <person name="Andreopoulos W."/>
            <person name="Lipzen A."/>
            <person name="Yan J."/>
            <person name="Wang M."/>
            <person name="Ng V."/>
            <person name="Grigoriev I.V."/>
            <person name="Spatafora J.W."/>
            <person name="Magnuson J.K."/>
            <person name="Baker S.E."/>
            <person name="Pomraning K.R."/>
        </authorList>
    </citation>
    <scope>NUCLEOTIDE SEQUENCE [LARGE SCALE GENOMIC DNA]</scope>
    <source>
        <strain evidence="6 7">Phaff 52-87</strain>
    </source>
</reference>
<evidence type="ECO:0000256" key="1">
    <source>
        <dbReference type="ARBA" id="ARBA00022723"/>
    </source>
</evidence>
<proteinExistence type="predicted"/>
<dbReference type="CDD" id="cd00067">
    <property type="entry name" value="GAL4"/>
    <property type="match status" value="1"/>
</dbReference>
<accession>A0ABR1F705</accession>
<evidence type="ECO:0000259" key="5">
    <source>
        <dbReference type="PROSITE" id="PS50048"/>
    </source>
</evidence>
<comment type="caution">
    <text evidence="6">The sequence shown here is derived from an EMBL/GenBank/DDBJ whole genome shotgun (WGS) entry which is preliminary data.</text>
</comment>
<dbReference type="PANTHER" id="PTHR46910">
    <property type="entry name" value="TRANSCRIPTION FACTOR PDR1"/>
    <property type="match status" value="1"/>
</dbReference>
<dbReference type="Pfam" id="PF04082">
    <property type="entry name" value="Fungal_trans"/>
    <property type="match status" value="1"/>
</dbReference>
<dbReference type="PROSITE" id="PS00463">
    <property type="entry name" value="ZN2_CY6_FUNGAL_1"/>
    <property type="match status" value="1"/>
</dbReference>
<protein>
    <submittedName>
        <fullName evidence="6">Fungal-specific transcription factor domain-containing protein</fullName>
    </submittedName>
</protein>
<dbReference type="CDD" id="cd15485">
    <property type="entry name" value="ZIP_Cat8"/>
    <property type="match status" value="1"/>
</dbReference>
<dbReference type="Gene3D" id="4.10.240.10">
    <property type="entry name" value="Zn(2)-C6 fungal-type DNA-binding domain"/>
    <property type="match status" value="1"/>
</dbReference>
<dbReference type="PROSITE" id="PS50048">
    <property type="entry name" value="ZN2_CY6_FUNGAL_2"/>
    <property type="match status" value="1"/>
</dbReference>
<dbReference type="InterPro" id="IPR050987">
    <property type="entry name" value="AtrR-like"/>
</dbReference>
<dbReference type="CDD" id="cd12148">
    <property type="entry name" value="fungal_TF_MHR"/>
    <property type="match status" value="1"/>
</dbReference>
<gene>
    <name evidence="6" type="ORF">BZA70DRAFT_165960</name>
</gene>
<dbReference type="GeneID" id="90035339"/>
<sequence>MPDGSQSWKMIKPPGTQAGRIAQACDRCRSKKIRCDGKRPSCTQCTNVGFECRTSDKLSRRAFPRGYTESLEDHIRQLETENRNLKQMMDNWDDRMELVSRVESLSPSAKQGRKKTETVSSSSESDADELLESFCMHELQSLTMDGTYQGSSSGFAFADILRNRLKNLESSTCLGHMSSLFKTIDLSSTLPRYVSDSTSPVVPSLPPRVLADQLVDSFFRDWHPLFPILHIPTFRSDFQRLYSSSTLLGKEEFLVQLYLVFAISARQTSSAVPESADLYERQWRKLLCTIEHKNSLKTLQTLILAQIYTCLMGQDSDLWQFKMKAIGMALRLGLNRPKEQFSSHRLSPLELELRLRAFWSAFSLDAFSSAALGMPPILRLDDIACEYPTDIDDEFMSDKTEHCTPLPNKETKVSAAIELARFSRVLSRILTSLYYSPSNSTRSYNKILALDKELNDWRDRVVPHLKFEIKSPVPSSELRQHPRAPCLAIAYHYARILIHRPTVTLPESSDLRKSSILAMTESATAIIGITSHLRLRDLKFTLCVNQAKLLVSCGLIVLYSTIDVHEDRKVVGETRKVMCKCLAGICDNPGVSNVEYRAFENLSDAILGTPAAEITSPLPTFAKSEKLHGLVNSNDDLERIRASDGHIASITISRTPESDDGVLFHMGNEVDSTNTLSILQRIDGGRKRR</sequence>
<name>A0ABR1F705_9ASCO</name>
<dbReference type="Pfam" id="PF00172">
    <property type="entry name" value="Zn_clus"/>
    <property type="match status" value="1"/>
</dbReference>
<evidence type="ECO:0000256" key="2">
    <source>
        <dbReference type="ARBA" id="ARBA00023242"/>
    </source>
</evidence>
<dbReference type="EMBL" id="JBBJBU010000005">
    <property type="protein sequence ID" value="KAK7205630.1"/>
    <property type="molecule type" value="Genomic_DNA"/>
</dbReference>
<dbReference type="SMART" id="SM00906">
    <property type="entry name" value="Fungal_trans"/>
    <property type="match status" value="1"/>
</dbReference>
<keyword evidence="1" id="KW-0479">Metal-binding</keyword>
<organism evidence="6 7">
    <name type="scientific">Myxozyma melibiosi</name>
    <dbReference type="NCBI Taxonomy" id="54550"/>
    <lineage>
        <taxon>Eukaryota</taxon>
        <taxon>Fungi</taxon>
        <taxon>Dikarya</taxon>
        <taxon>Ascomycota</taxon>
        <taxon>Saccharomycotina</taxon>
        <taxon>Lipomycetes</taxon>
        <taxon>Lipomycetales</taxon>
        <taxon>Lipomycetaceae</taxon>
        <taxon>Myxozyma</taxon>
    </lineage>
</organism>